<comment type="subcellular location">
    <subcellularLocation>
        <location evidence="1">Nucleus</location>
    </subcellularLocation>
</comment>
<evidence type="ECO:0000256" key="3">
    <source>
        <dbReference type="ARBA" id="ARBA00023125"/>
    </source>
</evidence>
<dbReference type="InterPro" id="IPR015300">
    <property type="entry name" value="DNA-bd_pseudobarrel_sf"/>
</dbReference>
<evidence type="ECO:0000259" key="6">
    <source>
        <dbReference type="PROSITE" id="PS50863"/>
    </source>
</evidence>
<evidence type="ECO:0000256" key="1">
    <source>
        <dbReference type="ARBA" id="ARBA00004123"/>
    </source>
</evidence>
<evidence type="ECO:0000313" key="7">
    <source>
        <dbReference type="EMBL" id="KAK1617179.1"/>
    </source>
</evidence>
<reference evidence="7" key="1">
    <citation type="submission" date="2023-07" db="EMBL/GenBank/DDBJ databases">
        <title>A chromosome-level genome assembly of Lolium multiflorum.</title>
        <authorList>
            <person name="Chen Y."/>
            <person name="Copetti D."/>
            <person name="Kolliker R."/>
            <person name="Studer B."/>
        </authorList>
    </citation>
    <scope>NUCLEOTIDE SEQUENCE</scope>
    <source>
        <strain evidence="7">02402/16</strain>
        <tissue evidence="7">Leaf</tissue>
    </source>
</reference>
<dbReference type="SUPFAM" id="SSF101936">
    <property type="entry name" value="DNA-binding pseudobarrel domain"/>
    <property type="match status" value="1"/>
</dbReference>
<dbReference type="EMBL" id="JAUUTY010000006">
    <property type="protein sequence ID" value="KAK1617179.1"/>
    <property type="molecule type" value="Genomic_DNA"/>
</dbReference>
<accession>A0AAD8VS42</accession>
<evidence type="ECO:0000313" key="8">
    <source>
        <dbReference type="Proteomes" id="UP001231189"/>
    </source>
</evidence>
<keyword evidence="4" id="KW-0804">Transcription</keyword>
<feature type="domain" description="TF-B3" evidence="6">
    <location>
        <begin position="151"/>
        <end position="247"/>
    </location>
</feature>
<dbReference type="AlphaFoldDB" id="A0AAD8VS42"/>
<dbReference type="CDD" id="cd10017">
    <property type="entry name" value="B3_DNA"/>
    <property type="match status" value="1"/>
</dbReference>
<dbReference type="Gene3D" id="2.40.330.10">
    <property type="entry name" value="DNA-binding pseudobarrel domain"/>
    <property type="match status" value="1"/>
</dbReference>
<dbReference type="PANTHER" id="PTHR31920:SF111">
    <property type="entry name" value="B3 DOMAIN-CONTAINING PROTEIN OS03G0621600-RELATED"/>
    <property type="match status" value="1"/>
</dbReference>
<keyword evidence="2" id="KW-0805">Transcription regulation</keyword>
<evidence type="ECO:0000256" key="5">
    <source>
        <dbReference type="ARBA" id="ARBA00023242"/>
    </source>
</evidence>
<proteinExistence type="predicted"/>
<organism evidence="7 8">
    <name type="scientific">Lolium multiflorum</name>
    <name type="common">Italian ryegrass</name>
    <name type="synonym">Lolium perenne subsp. multiflorum</name>
    <dbReference type="NCBI Taxonomy" id="4521"/>
    <lineage>
        <taxon>Eukaryota</taxon>
        <taxon>Viridiplantae</taxon>
        <taxon>Streptophyta</taxon>
        <taxon>Embryophyta</taxon>
        <taxon>Tracheophyta</taxon>
        <taxon>Spermatophyta</taxon>
        <taxon>Magnoliopsida</taxon>
        <taxon>Liliopsida</taxon>
        <taxon>Poales</taxon>
        <taxon>Poaceae</taxon>
        <taxon>BOP clade</taxon>
        <taxon>Pooideae</taxon>
        <taxon>Poodae</taxon>
        <taxon>Poeae</taxon>
        <taxon>Poeae Chloroplast Group 2 (Poeae type)</taxon>
        <taxon>Loliodinae</taxon>
        <taxon>Loliinae</taxon>
        <taxon>Lolium</taxon>
    </lineage>
</organism>
<protein>
    <recommendedName>
        <fullName evidence="6">TF-B3 domain-containing protein</fullName>
    </recommendedName>
</protein>
<gene>
    <name evidence="7" type="ORF">QYE76_022696</name>
</gene>
<dbReference type="Pfam" id="PF02362">
    <property type="entry name" value="B3"/>
    <property type="match status" value="1"/>
</dbReference>
<dbReference type="InterPro" id="IPR003340">
    <property type="entry name" value="B3_DNA-bd"/>
</dbReference>
<evidence type="ECO:0000256" key="2">
    <source>
        <dbReference type="ARBA" id="ARBA00023015"/>
    </source>
</evidence>
<dbReference type="Proteomes" id="UP001231189">
    <property type="component" value="Unassembled WGS sequence"/>
</dbReference>
<comment type="caution">
    <text evidence="7">The sequence shown here is derived from an EMBL/GenBank/DDBJ whole genome shotgun (WGS) entry which is preliminary data.</text>
</comment>
<dbReference type="InterPro" id="IPR050655">
    <property type="entry name" value="Plant_B3_domain"/>
</dbReference>
<dbReference type="GO" id="GO:0003677">
    <property type="term" value="F:DNA binding"/>
    <property type="evidence" value="ECO:0007669"/>
    <property type="project" value="UniProtKB-KW"/>
</dbReference>
<evidence type="ECO:0000256" key="4">
    <source>
        <dbReference type="ARBA" id="ARBA00023163"/>
    </source>
</evidence>
<keyword evidence="8" id="KW-1185">Reference proteome</keyword>
<dbReference type="PANTHER" id="PTHR31920">
    <property type="entry name" value="B3 DOMAIN-CONTAINING"/>
    <property type="match status" value="1"/>
</dbReference>
<dbReference type="GO" id="GO:0005634">
    <property type="term" value="C:nucleus"/>
    <property type="evidence" value="ECO:0007669"/>
    <property type="project" value="UniProtKB-SubCell"/>
</dbReference>
<name>A0AAD8VS42_LOLMU</name>
<keyword evidence="5" id="KW-0539">Nucleus</keyword>
<keyword evidence="3" id="KW-0238">DNA-binding</keyword>
<sequence length="269" mass="29987">MVAARRALAAPPSVPPHPPLPRLPFRLLKASVANPQYKSHDTGNLPETAAANPISGIREIASAPCRRGDSSPGGLFIAMIASGVMSSTLAPESLVLRRTTFRHHQPSTCFLAPPGSINLGFFLRENLLLCASYLPLGVPNERVSYTPSDALFEFVLVLKGDPRGIQRLPDSFAEYVGGVRPRKMHLREASCGYYRWIVDAIYDARGKMYLNIGWEKFARHHSLEAGFILLFSYLGNRDMSVKVFDGRRCRRDYHVDRDYHGDSTDEEDD</sequence>
<dbReference type="PROSITE" id="PS50863">
    <property type="entry name" value="B3"/>
    <property type="match status" value="1"/>
</dbReference>